<dbReference type="AlphaFoldDB" id="A0A1J5SLL2"/>
<protein>
    <recommendedName>
        <fullName evidence="2">HTH merR-type domain-containing protein</fullName>
    </recommendedName>
</protein>
<dbReference type="GO" id="GO:0003677">
    <property type="term" value="F:DNA binding"/>
    <property type="evidence" value="ECO:0007669"/>
    <property type="project" value="UniProtKB-KW"/>
</dbReference>
<dbReference type="GO" id="GO:0003700">
    <property type="term" value="F:DNA-binding transcription factor activity"/>
    <property type="evidence" value="ECO:0007669"/>
    <property type="project" value="InterPro"/>
</dbReference>
<gene>
    <name evidence="3" type="ORF">GALL_128210</name>
</gene>
<dbReference type="InterPro" id="IPR009061">
    <property type="entry name" value="DNA-bd_dom_put_sf"/>
</dbReference>
<dbReference type="Gene3D" id="1.10.1660.10">
    <property type="match status" value="1"/>
</dbReference>
<evidence type="ECO:0000256" key="1">
    <source>
        <dbReference type="ARBA" id="ARBA00023125"/>
    </source>
</evidence>
<proteinExistence type="predicted"/>
<evidence type="ECO:0000259" key="2">
    <source>
        <dbReference type="PROSITE" id="PS50937"/>
    </source>
</evidence>
<dbReference type="SMART" id="SM00422">
    <property type="entry name" value="HTH_MERR"/>
    <property type="match status" value="1"/>
</dbReference>
<dbReference type="EMBL" id="MLJW01000053">
    <property type="protein sequence ID" value="OIR05005.1"/>
    <property type="molecule type" value="Genomic_DNA"/>
</dbReference>
<dbReference type="PANTHER" id="PTHR30204:SF15">
    <property type="entry name" value="BLL5018 PROTEIN"/>
    <property type="match status" value="1"/>
</dbReference>
<dbReference type="Pfam" id="PF13411">
    <property type="entry name" value="MerR_1"/>
    <property type="match status" value="1"/>
</dbReference>
<feature type="domain" description="HTH merR-type" evidence="2">
    <location>
        <begin position="79"/>
        <end position="149"/>
    </location>
</feature>
<reference evidence="3" key="1">
    <citation type="submission" date="2016-10" db="EMBL/GenBank/DDBJ databases">
        <title>Sequence of Gallionella enrichment culture.</title>
        <authorList>
            <person name="Poehlein A."/>
            <person name="Muehling M."/>
            <person name="Daniel R."/>
        </authorList>
    </citation>
    <scope>NUCLEOTIDE SEQUENCE</scope>
</reference>
<dbReference type="InterPro" id="IPR047057">
    <property type="entry name" value="MerR_fam"/>
</dbReference>
<organism evidence="3">
    <name type="scientific">mine drainage metagenome</name>
    <dbReference type="NCBI Taxonomy" id="410659"/>
    <lineage>
        <taxon>unclassified sequences</taxon>
        <taxon>metagenomes</taxon>
        <taxon>ecological metagenomes</taxon>
    </lineage>
</organism>
<sequence>MALEQLDLFSAELNSPGQEKSKTIFADEKIKVKIKSKKQEPFTEKNTEEKRGRKSTKEIYAAVDLIDIPDDETLNQKLYYSISEVAGWFNVTVSQIRFWENEFDILEPRKNRKGDRLFRVEDIKNLQLIYYLLRNRKFSIEGAKEYLKANKNKAELHLQLAESLTKFKLFLLELKANLS</sequence>
<dbReference type="SUPFAM" id="SSF46955">
    <property type="entry name" value="Putative DNA-binding domain"/>
    <property type="match status" value="1"/>
</dbReference>
<dbReference type="PANTHER" id="PTHR30204">
    <property type="entry name" value="REDOX-CYCLING DRUG-SENSING TRANSCRIPTIONAL ACTIVATOR SOXR"/>
    <property type="match status" value="1"/>
</dbReference>
<name>A0A1J5SLL2_9ZZZZ</name>
<dbReference type="PROSITE" id="PS50937">
    <property type="entry name" value="HTH_MERR_2"/>
    <property type="match status" value="1"/>
</dbReference>
<dbReference type="InterPro" id="IPR000551">
    <property type="entry name" value="MerR-type_HTH_dom"/>
</dbReference>
<evidence type="ECO:0000313" key="3">
    <source>
        <dbReference type="EMBL" id="OIR05005.1"/>
    </source>
</evidence>
<comment type="caution">
    <text evidence="3">The sequence shown here is derived from an EMBL/GenBank/DDBJ whole genome shotgun (WGS) entry which is preliminary data.</text>
</comment>
<accession>A0A1J5SLL2</accession>
<keyword evidence="1" id="KW-0238">DNA-binding</keyword>